<protein>
    <submittedName>
        <fullName evidence="1">Uncharacterized protein</fullName>
    </submittedName>
</protein>
<evidence type="ECO:0000313" key="2">
    <source>
        <dbReference type="Proteomes" id="UP000531561"/>
    </source>
</evidence>
<organism evidence="1 2">
    <name type="scientific">Botrytis fragariae</name>
    <dbReference type="NCBI Taxonomy" id="1964551"/>
    <lineage>
        <taxon>Eukaryota</taxon>
        <taxon>Fungi</taxon>
        <taxon>Dikarya</taxon>
        <taxon>Ascomycota</taxon>
        <taxon>Pezizomycotina</taxon>
        <taxon>Leotiomycetes</taxon>
        <taxon>Helotiales</taxon>
        <taxon>Sclerotiniaceae</taxon>
        <taxon>Botrytis</taxon>
    </lineage>
</organism>
<reference evidence="1 2" key="1">
    <citation type="journal article" date="2020" name="Phytopathology">
        <title>A high-quality genome resource of Botrytis fragariae, a new and rapidly spreading fungal pathogen causing strawberry gray mold in the U.S.A.</title>
        <authorList>
            <person name="Wu Y."/>
            <person name="Saski C.A."/>
            <person name="Schnabel G."/>
            <person name="Xiao S."/>
            <person name="Hu M."/>
        </authorList>
    </citation>
    <scope>NUCLEOTIDE SEQUENCE [LARGE SCALE GENOMIC DNA]</scope>
    <source>
        <strain evidence="1 2">BVB16</strain>
    </source>
</reference>
<name>A0A8H6ASH4_9HELO</name>
<dbReference type="Proteomes" id="UP000531561">
    <property type="component" value="Unassembled WGS sequence"/>
</dbReference>
<proteinExistence type="predicted"/>
<accession>A0A8H6ASH4</accession>
<sequence length="92" mass="10332">MDFQTASFSATALFSLKCFLSGHGEEFSAFVGSWEANAFDAMRFLQNILLELHGWKFSQYATLTHESNQVHSSMATRSGYQENVIRCALISI</sequence>
<dbReference type="EMBL" id="JABFCT010000010">
    <property type="protein sequence ID" value="KAF5872758.1"/>
    <property type="molecule type" value="Genomic_DNA"/>
</dbReference>
<dbReference type="GeneID" id="59260186"/>
<comment type="caution">
    <text evidence="1">The sequence shown here is derived from an EMBL/GenBank/DDBJ whole genome shotgun (WGS) entry which is preliminary data.</text>
</comment>
<keyword evidence="2" id="KW-1185">Reference proteome</keyword>
<dbReference type="AlphaFoldDB" id="A0A8H6ASH4"/>
<dbReference type="RefSeq" id="XP_037191704.1">
    <property type="nucleotide sequence ID" value="XM_037336494.1"/>
</dbReference>
<gene>
    <name evidence="1" type="ORF">Bfra_006121</name>
</gene>
<evidence type="ECO:0000313" key="1">
    <source>
        <dbReference type="EMBL" id="KAF5872758.1"/>
    </source>
</evidence>